<name>A0A6B3N4I8_9CYAN</name>
<dbReference type="CDD" id="cd02042">
    <property type="entry name" value="ParAB_family"/>
    <property type="match status" value="1"/>
</dbReference>
<dbReference type="Pfam" id="PF01656">
    <property type="entry name" value="CbiA"/>
    <property type="match status" value="1"/>
</dbReference>
<protein>
    <submittedName>
        <fullName evidence="2">ParA family protein</fullName>
    </submittedName>
</protein>
<accession>A0A6B3N4I8</accession>
<sequence>MIVATASVKGGVGKSVTAIHLAAFLQLHAPTLLVDGDSTRSALQWAKPGLLPFRVCDERQGIKLTREFEHTVIDTPGGLAQEEVENLAKGCDLLVVPTTPNALAFRPVIEMALGLPSNFKILLTFCDGRSKLATEQARRAITASGLPLFKAQIPKFSAAFEQASTQGVVVSQVKNSYGMVAWQAYKEIGEELISEQV</sequence>
<evidence type="ECO:0000259" key="1">
    <source>
        <dbReference type="Pfam" id="PF01656"/>
    </source>
</evidence>
<dbReference type="InterPro" id="IPR027417">
    <property type="entry name" value="P-loop_NTPase"/>
</dbReference>
<dbReference type="AlphaFoldDB" id="A0A6B3N4I8"/>
<reference evidence="2" key="1">
    <citation type="submission" date="2019-11" db="EMBL/GenBank/DDBJ databases">
        <title>Genomic insights into an expanded diversity of filamentous marine cyanobacteria reveals the extraordinary biosynthetic potential of Moorea and Okeania.</title>
        <authorList>
            <person name="Ferreira Leao T."/>
            <person name="Wang M."/>
            <person name="Moss N."/>
            <person name="Da Silva R."/>
            <person name="Sanders J."/>
            <person name="Nurk S."/>
            <person name="Gurevich A."/>
            <person name="Humphrey G."/>
            <person name="Reher R."/>
            <person name="Zhu Q."/>
            <person name="Belda-Ferre P."/>
            <person name="Glukhov E."/>
            <person name="Rex R."/>
            <person name="Dorrestein P.C."/>
            <person name="Knight R."/>
            <person name="Pevzner P."/>
            <person name="Gerwick W.H."/>
            <person name="Gerwick L."/>
        </authorList>
    </citation>
    <scope>NUCLEOTIDE SEQUENCE</scope>
    <source>
        <strain evidence="2">SIO1C4</strain>
    </source>
</reference>
<feature type="domain" description="CobQ/CobB/MinD/ParA nucleotide binding" evidence="1">
    <location>
        <begin position="3"/>
        <end position="163"/>
    </location>
</feature>
<dbReference type="PANTHER" id="PTHR13696">
    <property type="entry name" value="P-LOOP CONTAINING NUCLEOSIDE TRIPHOSPHATE HYDROLASE"/>
    <property type="match status" value="1"/>
</dbReference>
<dbReference type="SUPFAM" id="SSF52540">
    <property type="entry name" value="P-loop containing nucleoside triphosphate hydrolases"/>
    <property type="match status" value="1"/>
</dbReference>
<dbReference type="Gene3D" id="3.40.50.300">
    <property type="entry name" value="P-loop containing nucleotide triphosphate hydrolases"/>
    <property type="match status" value="1"/>
</dbReference>
<dbReference type="InterPro" id="IPR050678">
    <property type="entry name" value="DNA_Partitioning_ATPase"/>
</dbReference>
<comment type="caution">
    <text evidence="2">The sequence shown here is derived from an EMBL/GenBank/DDBJ whole genome shotgun (WGS) entry which is preliminary data.</text>
</comment>
<evidence type="ECO:0000313" key="2">
    <source>
        <dbReference type="EMBL" id="NER26423.1"/>
    </source>
</evidence>
<organism evidence="2">
    <name type="scientific">Symploca sp. SIO1C4</name>
    <dbReference type="NCBI Taxonomy" id="2607765"/>
    <lineage>
        <taxon>Bacteria</taxon>
        <taxon>Bacillati</taxon>
        <taxon>Cyanobacteriota</taxon>
        <taxon>Cyanophyceae</taxon>
        <taxon>Coleofasciculales</taxon>
        <taxon>Coleofasciculaceae</taxon>
        <taxon>Symploca</taxon>
    </lineage>
</organism>
<dbReference type="EMBL" id="JAAHFQ010000029">
    <property type="protein sequence ID" value="NER26423.1"/>
    <property type="molecule type" value="Genomic_DNA"/>
</dbReference>
<gene>
    <name evidence="2" type="ORF">F6J89_02050</name>
</gene>
<dbReference type="PANTHER" id="PTHR13696:SF96">
    <property type="entry name" value="COBQ_COBB_MIND_PARA NUCLEOTIDE BINDING DOMAIN-CONTAINING PROTEIN"/>
    <property type="match status" value="1"/>
</dbReference>
<dbReference type="InterPro" id="IPR002586">
    <property type="entry name" value="CobQ/CobB/MinD/ParA_Nub-bd_dom"/>
</dbReference>
<proteinExistence type="predicted"/>